<keyword evidence="4" id="KW-0548">Nucleotidyltransferase</keyword>
<dbReference type="RefSeq" id="WP_091902008.1">
    <property type="nucleotide sequence ID" value="NZ_FOYX01000001.1"/>
</dbReference>
<comment type="catalytic activity">
    <reaction evidence="4">
        <text>DNA(n) + a 2'-deoxyribonucleoside 5'-triphosphate = DNA(n+1) + diphosphate</text>
        <dbReference type="Rhea" id="RHEA:22508"/>
        <dbReference type="Rhea" id="RHEA-COMP:17339"/>
        <dbReference type="Rhea" id="RHEA-COMP:17340"/>
        <dbReference type="ChEBI" id="CHEBI:33019"/>
        <dbReference type="ChEBI" id="CHEBI:61560"/>
        <dbReference type="ChEBI" id="CHEBI:173112"/>
        <dbReference type="EC" id="2.7.7.7"/>
    </reaction>
</comment>
<sequence length="404" mass="45876">MSKTILHIDLDTFYVSVERLNNRELQHKPLLVGGTGDRGVVAACSYETRGFGVHSGMPMKMARELCPDAVVIRGNAGDYSKHSDIVTEIIKEYVPVFEKSSIDEFYADLSGMDRFFGCYQYASEMRRKIIRETGLPISFGLSANKVVSKVATNEAKPNNQLKIDEGLEKPFLAPLSIKKIPMVGDKTYQILRNLGLRQVRTVQEMPMEVMQRVLGANGEVIWKRANGIDNTPVIPFCERKSISTERTFDKDTIDVNRLRGILIAMTENLAYQLRRGEKLTACISVKIRYSDFNTYSKQMRIPYSSADHILIPKILDLFKNLYNRRLLVRLIGIRFSHLVSGNYQINLFDDTEEILSLYNAMDEIRKRYGDKSVLRASGMGAKTIGRMHNPFNGLPPVVLAHRKI</sequence>
<keyword evidence="4" id="KW-0238">DNA-binding</keyword>
<feature type="site" description="Substrate discrimination" evidence="4">
    <location>
        <position position="14"/>
    </location>
</feature>
<reference evidence="7" key="1">
    <citation type="submission" date="2016-10" db="EMBL/GenBank/DDBJ databases">
        <authorList>
            <person name="Varghese N."/>
            <person name="Submissions S."/>
        </authorList>
    </citation>
    <scope>NUCLEOTIDE SEQUENCE [LARGE SCALE GENOMIC DNA]</scope>
    <source>
        <strain evidence="7">DSM 19891</strain>
    </source>
</reference>
<keyword evidence="3 4" id="KW-0239">DNA-directed DNA polymerase</keyword>
<keyword evidence="7" id="KW-1185">Reference proteome</keyword>
<evidence type="ECO:0000313" key="7">
    <source>
        <dbReference type="Proteomes" id="UP000199462"/>
    </source>
</evidence>
<dbReference type="InterPro" id="IPR050116">
    <property type="entry name" value="DNA_polymerase-Y"/>
</dbReference>
<dbReference type="Gene3D" id="1.10.150.20">
    <property type="entry name" value="5' to 3' exonuclease, C-terminal subdomain"/>
    <property type="match status" value="1"/>
</dbReference>
<keyword evidence="4" id="KW-0963">Cytoplasm</keyword>
<feature type="binding site" evidence="4">
    <location>
        <position position="9"/>
    </location>
    <ligand>
        <name>Mg(2+)</name>
        <dbReference type="ChEBI" id="CHEBI:18420"/>
    </ligand>
</feature>
<dbReference type="Gene3D" id="3.40.1170.60">
    <property type="match status" value="1"/>
</dbReference>
<evidence type="ECO:0000256" key="2">
    <source>
        <dbReference type="ARBA" id="ARBA00022457"/>
    </source>
</evidence>
<comment type="subunit">
    <text evidence="4">Monomer.</text>
</comment>
<dbReference type="PANTHER" id="PTHR11076">
    <property type="entry name" value="DNA REPAIR POLYMERASE UMUC / TRANSFERASE FAMILY MEMBER"/>
    <property type="match status" value="1"/>
</dbReference>
<proteinExistence type="inferred from homology"/>
<gene>
    <name evidence="4" type="primary">dinB</name>
    <name evidence="6" type="ORF">SAMN04488010_1147</name>
</gene>
<dbReference type="InterPro" id="IPR043128">
    <property type="entry name" value="Rev_trsase/Diguanyl_cyclase"/>
</dbReference>
<dbReference type="GO" id="GO:0009432">
    <property type="term" value="P:SOS response"/>
    <property type="evidence" value="ECO:0007669"/>
    <property type="project" value="TreeGrafter"/>
</dbReference>
<dbReference type="GO" id="GO:0006261">
    <property type="term" value="P:DNA-templated DNA replication"/>
    <property type="evidence" value="ECO:0007669"/>
    <property type="project" value="UniProtKB-UniRule"/>
</dbReference>
<organism evidence="6 7">
    <name type="scientific">Maribacter stanieri</name>
    <dbReference type="NCBI Taxonomy" id="440514"/>
    <lineage>
        <taxon>Bacteria</taxon>
        <taxon>Pseudomonadati</taxon>
        <taxon>Bacteroidota</taxon>
        <taxon>Flavobacteriia</taxon>
        <taxon>Flavobacteriales</taxon>
        <taxon>Flavobacteriaceae</taxon>
        <taxon>Maribacter</taxon>
    </lineage>
</organism>
<evidence type="ECO:0000313" key="6">
    <source>
        <dbReference type="EMBL" id="SFR61989.1"/>
    </source>
</evidence>
<dbReference type="CDD" id="cd03586">
    <property type="entry name" value="PolY_Pol_IV_kappa"/>
    <property type="match status" value="1"/>
</dbReference>
<keyword evidence="4" id="KW-0227">DNA damage</keyword>
<dbReference type="Pfam" id="PF00817">
    <property type="entry name" value="IMS"/>
    <property type="match status" value="1"/>
</dbReference>
<keyword evidence="4" id="KW-0234">DNA repair</keyword>
<comment type="function">
    <text evidence="4">Poorly processive, error-prone DNA polymerase involved in untargeted mutagenesis. Copies undamaged DNA at stalled replication forks, which arise in vivo from mismatched or misaligned primer ends. These misaligned primers can be extended by PolIV. Exhibits no 3'-5' exonuclease (proofreading) activity. May be involved in translesional synthesis, in conjunction with the beta clamp from PolIII.</text>
</comment>
<dbReference type="PROSITE" id="PS50173">
    <property type="entry name" value="UMUC"/>
    <property type="match status" value="1"/>
</dbReference>
<evidence type="ECO:0000259" key="5">
    <source>
        <dbReference type="PROSITE" id="PS50173"/>
    </source>
</evidence>
<dbReference type="SUPFAM" id="SSF100879">
    <property type="entry name" value="Lesion bypass DNA polymerase (Y-family), little finger domain"/>
    <property type="match status" value="1"/>
</dbReference>
<protein>
    <recommendedName>
        <fullName evidence="4">DNA polymerase IV</fullName>
        <shortName evidence="4">Pol IV</shortName>
        <ecNumber evidence="4">2.7.7.7</ecNumber>
    </recommendedName>
</protein>
<dbReference type="InterPro" id="IPR043502">
    <property type="entry name" value="DNA/RNA_pol_sf"/>
</dbReference>
<keyword evidence="2 4" id="KW-0515">Mutator protein</keyword>
<dbReference type="STRING" id="440514.SAMN04488010_1147"/>
<dbReference type="GO" id="GO:0003887">
    <property type="term" value="F:DNA-directed DNA polymerase activity"/>
    <property type="evidence" value="ECO:0007669"/>
    <property type="project" value="UniProtKB-UniRule"/>
</dbReference>
<evidence type="ECO:0000256" key="3">
    <source>
        <dbReference type="ARBA" id="ARBA00022932"/>
    </source>
</evidence>
<comment type="subcellular location">
    <subcellularLocation>
        <location evidence="4">Cytoplasm</location>
    </subcellularLocation>
</comment>
<dbReference type="InterPro" id="IPR036775">
    <property type="entry name" value="DNA_pol_Y-fam_lit_finger_sf"/>
</dbReference>
<comment type="similarity">
    <text evidence="1 4">Belongs to the DNA polymerase type-Y family.</text>
</comment>
<dbReference type="EC" id="2.7.7.7" evidence="4"/>
<dbReference type="GO" id="GO:0005829">
    <property type="term" value="C:cytosol"/>
    <property type="evidence" value="ECO:0007669"/>
    <property type="project" value="TreeGrafter"/>
</dbReference>
<keyword evidence="4" id="KW-0235">DNA replication</keyword>
<evidence type="ECO:0000256" key="4">
    <source>
        <dbReference type="HAMAP-Rule" id="MF_01113"/>
    </source>
</evidence>
<evidence type="ECO:0000256" key="1">
    <source>
        <dbReference type="ARBA" id="ARBA00010945"/>
    </source>
</evidence>
<keyword evidence="4" id="KW-0479">Metal-binding</keyword>
<feature type="domain" description="UmuC" evidence="5">
    <location>
        <begin position="5"/>
        <end position="184"/>
    </location>
</feature>
<dbReference type="GO" id="GO:0003684">
    <property type="term" value="F:damaged DNA binding"/>
    <property type="evidence" value="ECO:0007669"/>
    <property type="project" value="InterPro"/>
</dbReference>
<feature type="active site" evidence="4">
    <location>
        <position position="104"/>
    </location>
</feature>
<dbReference type="NCBIfam" id="NF002677">
    <property type="entry name" value="PRK02406.1"/>
    <property type="match status" value="1"/>
</dbReference>
<dbReference type="InterPro" id="IPR001126">
    <property type="entry name" value="UmuC"/>
</dbReference>
<dbReference type="SUPFAM" id="SSF56672">
    <property type="entry name" value="DNA/RNA polymerases"/>
    <property type="match status" value="1"/>
</dbReference>
<accession>A0A1I6I5P2</accession>
<dbReference type="Gene3D" id="3.30.1490.100">
    <property type="entry name" value="DNA polymerase, Y-family, little finger domain"/>
    <property type="match status" value="1"/>
</dbReference>
<comment type="cofactor">
    <cofactor evidence="4">
        <name>Mg(2+)</name>
        <dbReference type="ChEBI" id="CHEBI:18420"/>
    </cofactor>
    <text evidence="4">Binds 2 magnesium ions per subunit.</text>
</comment>
<dbReference type="Gene3D" id="3.30.70.270">
    <property type="match status" value="1"/>
</dbReference>
<dbReference type="GO" id="GO:0006281">
    <property type="term" value="P:DNA repair"/>
    <property type="evidence" value="ECO:0007669"/>
    <property type="project" value="UniProtKB-UniRule"/>
</dbReference>
<dbReference type="EMBL" id="FOYX01000001">
    <property type="protein sequence ID" value="SFR61989.1"/>
    <property type="molecule type" value="Genomic_DNA"/>
</dbReference>
<feature type="binding site" evidence="4">
    <location>
        <position position="103"/>
    </location>
    <ligand>
        <name>Mg(2+)</name>
        <dbReference type="ChEBI" id="CHEBI:18420"/>
    </ligand>
</feature>
<dbReference type="GO" id="GO:0000287">
    <property type="term" value="F:magnesium ion binding"/>
    <property type="evidence" value="ECO:0007669"/>
    <property type="project" value="UniProtKB-UniRule"/>
</dbReference>
<keyword evidence="4" id="KW-0460">Magnesium</keyword>
<dbReference type="AlphaFoldDB" id="A0A1I6I5P2"/>
<dbReference type="HAMAP" id="MF_01113">
    <property type="entry name" value="DNApol_IV"/>
    <property type="match status" value="1"/>
</dbReference>
<dbReference type="PANTHER" id="PTHR11076:SF33">
    <property type="entry name" value="DNA POLYMERASE KAPPA"/>
    <property type="match status" value="1"/>
</dbReference>
<dbReference type="Proteomes" id="UP000199462">
    <property type="component" value="Unassembled WGS sequence"/>
</dbReference>
<dbReference type="Pfam" id="PF11799">
    <property type="entry name" value="IMS_C"/>
    <property type="match status" value="1"/>
</dbReference>
<dbReference type="GO" id="GO:0042276">
    <property type="term" value="P:error-prone translesion synthesis"/>
    <property type="evidence" value="ECO:0007669"/>
    <property type="project" value="TreeGrafter"/>
</dbReference>
<dbReference type="InterPro" id="IPR017961">
    <property type="entry name" value="DNA_pol_Y-fam_little_finger"/>
</dbReference>
<name>A0A1I6I5P2_9FLAO</name>
<keyword evidence="4" id="KW-0808">Transferase</keyword>
<dbReference type="InterPro" id="IPR022880">
    <property type="entry name" value="DNApol_IV"/>
</dbReference>